<evidence type="ECO:0000259" key="3">
    <source>
        <dbReference type="Pfam" id="PF17150"/>
    </source>
</evidence>
<feature type="region of interest" description="Disordered" evidence="1">
    <location>
        <begin position="474"/>
        <end position="493"/>
    </location>
</feature>
<evidence type="ECO:0000313" key="4">
    <source>
        <dbReference type="EMBL" id="MEP0819679.1"/>
    </source>
</evidence>
<dbReference type="PANTHER" id="PTHR45228">
    <property type="entry name" value="CYCLIC DI-GMP PHOSPHODIESTERASE TM_0186-RELATED"/>
    <property type="match status" value="1"/>
</dbReference>
<dbReference type="InterPro" id="IPR019278">
    <property type="entry name" value="DICT_dom"/>
</dbReference>
<accession>A0ABV0JDF2</accession>
<dbReference type="Gene3D" id="1.10.3210.10">
    <property type="entry name" value="Hypothetical protein af1432"/>
    <property type="match status" value="1"/>
</dbReference>
<dbReference type="Pfam" id="PF10069">
    <property type="entry name" value="DICT"/>
    <property type="match status" value="1"/>
</dbReference>
<comment type="caution">
    <text evidence="4">The sequence shown here is derived from an EMBL/GenBank/DDBJ whole genome shotgun (WGS) entry which is preliminary data.</text>
</comment>
<reference evidence="4 5" key="1">
    <citation type="submission" date="2022-04" db="EMBL/GenBank/DDBJ databases">
        <title>Positive selection, recombination, and allopatry shape intraspecific diversity of widespread and dominant cyanobacteria.</title>
        <authorList>
            <person name="Wei J."/>
            <person name="Shu W."/>
            <person name="Hu C."/>
        </authorList>
    </citation>
    <scope>NUCLEOTIDE SEQUENCE [LARGE SCALE GENOMIC DNA]</scope>
    <source>
        <strain evidence="4 5">GB2-A4</strain>
    </source>
</reference>
<protein>
    <submittedName>
        <fullName evidence="4">Metal-dependent phosphohydrolase</fullName>
    </submittedName>
</protein>
<dbReference type="SUPFAM" id="SSF109604">
    <property type="entry name" value="HD-domain/PDEase-like"/>
    <property type="match status" value="1"/>
</dbReference>
<feature type="domain" description="C-terminal" evidence="3">
    <location>
        <begin position="149"/>
        <end position="224"/>
    </location>
</feature>
<dbReference type="Proteomes" id="UP001464891">
    <property type="component" value="Unassembled WGS sequence"/>
</dbReference>
<name>A0ABV0JDF2_9CYAN</name>
<dbReference type="InterPro" id="IPR033415">
    <property type="entry name" value="CHASE6_C"/>
</dbReference>
<keyword evidence="5" id="KW-1185">Reference proteome</keyword>
<feature type="domain" description="DICT" evidence="2">
    <location>
        <begin position="5"/>
        <end position="134"/>
    </location>
</feature>
<evidence type="ECO:0000256" key="1">
    <source>
        <dbReference type="SAM" id="MobiDB-lite"/>
    </source>
</evidence>
<dbReference type="RefSeq" id="WP_190440859.1">
    <property type="nucleotide sequence ID" value="NZ_JAMPKM010000016.1"/>
</dbReference>
<sequence length="493" mass="53765">MLEGSILQKLEAAHQTGETGKRPLSFGVYYKNTLVALCHALEDCILSCSSPPLVITAFQRGKWYLQEADRYGDLAARSRQVVIMAAPDSGFTEHPTSQRENVAIVGLEPADPVAQEWHLIILSPTYTAMVLCQELSAADYGPGGLPTEDRERKFYGFWTFEPNLVQETVELAIAHLGPYDPELQKTLQAQMTAIANEATQAESDDLCGVVSRVVDYLKASQQDLGQLPFTEELHPDVLDHNLISNELQAFLRIAQLSDLTDIKNPMAAAEVAALAEMMGQLLDLPAWQLHRLRLAGMLHRIAPMQEAESLSGGHALQAQEEAPSCPLSCPLVPGAQVLRTLPRLSAIATIINHQTEWWNGSGHPAGLAGDEIPLESRILGLVEAFQRRVADLRLAYVQGGSQGDRAFNLEAALSQVLAECQTYQGTRWDPKLVEVLALMVCGLQQGLSLPLTPHRVTSGMWLLDARLEEAAYPFSSDTGNSEKTAAVGGTHGH</sequence>
<dbReference type="Pfam" id="PF17150">
    <property type="entry name" value="CHASE6_C"/>
    <property type="match status" value="1"/>
</dbReference>
<evidence type="ECO:0000313" key="5">
    <source>
        <dbReference type="Proteomes" id="UP001464891"/>
    </source>
</evidence>
<evidence type="ECO:0000259" key="2">
    <source>
        <dbReference type="Pfam" id="PF10069"/>
    </source>
</evidence>
<dbReference type="EMBL" id="JAMPKM010000016">
    <property type="protein sequence ID" value="MEP0819679.1"/>
    <property type="molecule type" value="Genomic_DNA"/>
</dbReference>
<dbReference type="PANTHER" id="PTHR45228:SF1">
    <property type="entry name" value="CYCLIC DI-GMP PHOSPHODIESTERASE TM_0186"/>
    <property type="match status" value="1"/>
</dbReference>
<gene>
    <name evidence="4" type="ORF">NC998_21500</name>
</gene>
<proteinExistence type="predicted"/>
<dbReference type="Pfam" id="PF13487">
    <property type="entry name" value="HD_5"/>
    <property type="match status" value="1"/>
</dbReference>
<dbReference type="InterPro" id="IPR052020">
    <property type="entry name" value="Cyclic_di-GMP/3'3'-cGAMP_PDE"/>
</dbReference>
<organism evidence="4 5">
    <name type="scientific">Trichocoleus desertorum GB2-A4</name>
    <dbReference type="NCBI Taxonomy" id="2933944"/>
    <lineage>
        <taxon>Bacteria</taxon>
        <taxon>Bacillati</taxon>
        <taxon>Cyanobacteriota</taxon>
        <taxon>Cyanophyceae</taxon>
        <taxon>Leptolyngbyales</taxon>
        <taxon>Trichocoleusaceae</taxon>
        <taxon>Trichocoleus</taxon>
    </lineage>
</organism>